<reference evidence="10 11" key="2">
    <citation type="journal article" date="2011" name="J. Bacteriol.">
        <title>Complete genome sequence of a carbon monoxide-utilizing acetogen, Eubacterium limosum KIST612.</title>
        <authorList>
            <person name="Roh H."/>
            <person name="Ko H.J."/>
            <person name="Kim D."/>
            <person name="Choi D.G."/>
            <person name="Park S."/>
            <person name="Kim S."/>
            <person name="Chang I.S."/>
            <person name="Choi I.G."/>
        </authorList>
    </citation>
    <scope>NUCLEOTIDE SEQUENCE [LARGE SCALE GENOMIC DNA]</scope>
    <source>
        <strain evidence="10 11">KIST612</strain>
    </source>
</reference>
<keyword evidence="5 9" id="KW-0812">Transmembrane</keyword>
<feature type="transmembrane region" description="Helical" evidence="9">
    <location>
        <begin position="348"/>
        <end position="371"/>
    </location>
</feature>
<keyword evidence="7 9" id="KW-0472">Membrane</keyword>
<dbReference type="Pfam" id="PF02028">
    <property type="entry name" value="BCCT"/>
    <property type="match status" value="1"/>
</dbReference>
<accession>E3GEU2</accession>
<protein>
    <submittedName>
        <fullName evidence="10">BCCT transporter</fullName>
    </submittedName>
</protein>
<dbReference type="PANTHER" id="PTHR30047:SF7">
    <property type="entry name" value="HIGH-AFFINITY CHOLINE TRANSPORT PROTEIN"/>
    <property type="match status" value="1"/>
</dbReference>
<evidence type="ECO:0000256" key="5">
    <source>
        <dbReference type="ARBA" id="ARBA00022692"/>
    </source>
</evidence>
<feature type="transmembrane region" description="Helical" evidence="9">
    <location>
        <begin position="451"/>
        <end position="472"/>
    </location>
</feature>
<comment type="subcellular location">
    <subcellularLocation>
        <location evidence="1">Cell membrane</location>
        <topology evidence="1">Multi-pass membrane protein</topology>
    </subcellularLocation>
</comment>
<feature type="transmembrane region" description="Helical" evidence="9">
    <location>
        <begin position="190"/>
        <end position="212"/>
    </location>
</feature>
<dbReference type="eggNOG" id="COG1292">
    <property type="taxonomic scope" value="Bacteria"/>
</dbReference>
<feature type="region of interest" description="Disordered" evidence="8">
    <location>
        <begin position="527"/>
        <end position="549"/>
    </location>
</feature>
<keyword evidence="3" id="KW-0813">Transport</keyword>
<evidence type="ECO:0000256" key="9">
    <source>
        <dbReference type="SAM" id="Phobius"/>
    </source>
</evidence>
<feature type="transmembrane region" description="Helical" evidence="9">
    <location>
        <begin position="224"/>
        <end position="244"/>
    </location>
</feature>
<dbReference type="GO" id="GO:0005886">
    <property type="term" value="C:plasma membrane"/>
    <property type="evidence" value="ECO:0007669"/>
    <property type="project" value="UniProtKB-SubCell"/>
</dbReference>
<organism evidence="10 11">
    <name type="scientific">Eubacterium callanderi</name>
    <dbReference type="NCBI Taxonomy" id="53442"/>
    <lineage>
        <taxon>Bacteria</taxon>
        <taxon>Bacillati</taxon>
        <taxon>Bacillota</taxon>
        <taxon>Clostridia</taxon>
        <taxon>Eubacteriales</taxon>
        <taxon>Eubacteriaceae</taxon>
        <taxon>Eubacterium</taxon>
    </lineage>
</organism>
<dbReference type="EMBL" id="CP002273">
    <property type="protein sequence ID" value="ADO37772.1"/>
    <property type="molecule type" value="Genomic_DNA"/>
</dbReference>
<dbReference type="GO" id="GO:0022857">
    <property type="term" value="F:transmembrane transporter activity"/>
    <property type="evidence" value="ECO:0007669"/>
    <property type="project" value="InterPro"/>
</dbReference>
<feature type="transmembrane region" description="Helical" evidence="9">
    <location>
        <begin position="409"/>
        <end position="430"/>
    </location>
</feature>
<keyword evidence="6 9" id="KW-1133">Transmembrane helix</keyword>
<evidence type="ECO:0000313" key="11">
    <source>
        <dbReference type="Proteomes" id="UP000006873"/>
    </source>
</evidence>
<gene>
    <name evidence="10" type="ordered locus">ELI_2791</name>
</gene>
<reference key="1">
    <citation type="submission" date="2010-09" db="EMBL/GenBank/DDBJ databases">
        <authorList>
            <person name="Roh H."/>
            <person name="Ko H.-J."/>
            <person name="Kim D."/>
            <person name="Choi D.G."/>
            <person name="Park S."/>
            <person name="Kim S."/>
            <person name="Kim K.H."/>
            <person name="Chang I.S."/>
            <person name="Choi I.-G."/>
        </authorList>
    </citation>
    <scope>NUCLEOTIDE SEQUENCE</scope>
    <source>
        <strain>KIST612</strain>
    </source>
</reference>
<feature type="transmembrane region" description="Helical" evidence="9">
    <location>
        <begin position="264"/>
        <end position="284"/>
    </location>
</feature>
<evidence type="ECO:0000256" key="1">
    <source>
        <dbReference type="ARBA" id="ARBA00004651"/>
    </source>
</evidence>
<sequence length="549" mass="60940">MNSKARKYDYVVIGISAVIFAIIFVLSQIDQEGFVAALNSVVNFLCGNLGWFLNLATLLCIAFALYFMFSKYGKIKLGGKDAKPEFKTFTWWAMSLCAGMGMGIVFFPPAEVIEYTFRPAVGAGLEAGSYGALSWAMENTMMHWSLTLYGVYVIAGLIAGYVYHNMKQPFSVSATLYPLFGDKVYRYRSWIDGIVTFAIVGGVAGSFGYGILQVANGLSQVFGIGANYLSYIIIGIVITLIYTLSSVSGLKKGIQWLGDNNAKLFILMLIYVVIFGPTIFSLSLGTETTGSMITHFFSNMTFNEPMVGADKWSVWWNWLWYIDFFIFAPTTGFFLARLGKGRTFKEFIGVNMIAPGLFGMVWCWLFGGLAAHEQFFGGLDLNAIMLKDGTEAVMLSLFDSMPLSNVMKVLMMIIIVISFVTLANAVTSTVSKMSLKGQDDDAEDKDAPKGIQIFWGVLMGGIALLFLLLGGLDGAKAVKLLVGFPIVFLQVVVIFGFVRMFWTKQYLEVEEIEGKEVAVAAARKREERAEEKRQKQEMKKIKQTKENRK</sequence>
<name>E3GEU2_9FIRM</name>
<evidence type="ECO:0000256" key="2">
    <source>
        <dbReference type="ARBA" id="ARBA00005658"/>
    </source>
</evidence>
<dbReference type="HOGENOM" id="CLU_010118_6_3_9"/>
<feature type="transmembrane region" description="Helical" evidence="9">
    <location>
        <begin position="141"/>
        <end position="163"/>
    </location>
</feature>
<evidence type="ECO:0000256" key="3">
    <source>
        <dbReference type="ARBA" id="ARBA00022448"/>
    </source>
</evidence>
<evidence type="ECO:0000313" key="10">
    <source>
        <dbReference type="EMBL" id="ADO37772.1"/>
    </source>
</evidence>
<feature type="transmembrane region" description="Helical" evidence="9">
    <location>
        <begin position="318"/>
        <end position="336"/>
    </location>
</feature>
<keyword evidence="11" id="KW-1185">Reference proteome</keyword>
<keyword evidence="4" id="KW-1003">Cell membrane</keyword>
<dbReference type="Proteomes" id="UP000006873">
    <property type="component" value="Chromosome"/>
</dbReference>
<proteinExistence type="inferred from homology"/>
<evidence type="ECO:0000256" key="8">
    <source>
        <dbReference type="SAM" id="MobiDB-lite"/>
    </source>
</evidence>
<dbReference type="KEGG" id="elm:ELI_2791"/>
<evidence type="ECO:0000256" key="7">
    <source>
        <dbReference type="ARBA" id="ARBA00023136"/>
    </source>
</evidence>
<dbReference type="AlphaFoldDB" id="E3GEU2"/>
<feature type="transmembrane region" description="Helical" evidence="9">
    <location>
        <begin position="49"/>
        <end position="69"/>
    </location>
</feature>
<evidence type="ECO:0000256" key="6">
    <source>
        <dbReference type="ARBA" id="ARBA00022989"/>
    </source>
</evidence>
<dbReference type="GeneID" id="68363814"/>
<dbReference type="RefSeq" id="WP_013381092.1">
    <property type="nucleotide sequence ID" value="NC_014624.2"/>
</dbReference>
<feature type="transmembrane region" description="Helical" evidence="9">
    <location>
        <begin position="12"/>
        <end position="29"/>
    </location>
</feature>
<comment type="similarity">
    <text evidence="2">Belongs to the BCCT transporter (TC 2.A.15) family.</text>
</comment>
<feature type="transmembrane region" description="Helical" evidence="9">
    <location>
        <begin position="478"/>
        <end position="498"/>
    </location>
</feature>
<feature type="transmembrane region" description="Helical" evidence="9">
    <location>
        <begin position="89"/>
        <end position="107"/>
    </location>
</feature>
<dbReference type="PANTHER" id="PTHR30047">
    <property type="entry name" value="HIGH-AFFINITY CHOLINE TRANSPORT PROTEIN-RELATED"/>
    <property type="match status" value="1"/>
</dbReference>
<evidence type="ECO:0000256" key="4">
    <source>
        <dbReference type="ARBA" id="ARBA00022475"/>
    </source>
</evidence>
<dbReference type="InterPro" id="IPR000060">
    <property type="entry name" value="BCCT_transptr"/>
</dbReference>